<dbReference type="STRING" id="41688.A0A2N3NJA3"/>
<dbReference type="InterPro" id="IPR052895">
    <property type="entry name" value="HetReg/Transcr_Mod"/>
</dbReference>
<dbReference type="InterPro" id="IPR010730">
    <property type="entry name" value="HET"/>
</dbReference>
<evidence type="ECO:0000313" key="3">
    <source>
        <dbReference type="Proteomes" id="UP000233524"/>
    </source>
</evidence>
<feature type="domain" description="Heterokaryon incompatibility" evidence="1">
    <location>
        <begin position="57"/>
        <end position="214"/>
    </location>
</feature>
<dbReference type="InParanoid" id="A0A2N3NJA3"/>
<dbReference type="EMBL" id="NLAX01000003">
    <property type="protein sequence ID" value="PKS12513.1"/>
    <property type="molecule type" value="Genomic_DNA"/>
</dbReference>
<evidence type="ECO:0000313" key="2">
    <source>
        <dbReference type="EMBL" id="PKS12513.1"/>
    </source>
</evidence>
<gene>
    <name evidence="2" type="ORF">jhhlp_000720</name>
</gene>
<dbReference type="Pfam" id="PF26639">
    <property type="entry name" value="Het-6_barrel"/>
    <property type="match status" value="1"/>
</dbReference>
<dbReference type="AlphaFoldDB" id="A0A2N3NJA3"/>
<sequence>MSGLQQIYGPRLDCHTIRLIKLLPPALESPPDNNDNNNDEGIELELLEFAISSAPPYCALSYTWGPSSAAMEEGDTKCVYIAQQAHKVSLSLFEALVHLRRTLGDTYFWIDALCINQEDVIERRIQVQIMDMVYRTATQVVIWLGPSNEYSEEVIQLVRKVAHLDQSIIQQFGSHLHASCLCMHDLPHPEAKIWQRYLELYELRWFHRYWVIQEIVLAKPGRAIAHWGPWTIPWEELLGGSQIFLPDRLRKFIFSNIATSALHTLPVGRNALRIGLIAAACAPDSTTETPIVDLSTGLQGLHSAEHVLLHLMRMARDFECSDPRDRVYSLLGLVNHVCKERGLPLPQIRADYSATCNLATVLTSVASSIISGSDYLGIICHVSDLAYRQTTGLPSWVPDFIRSFNYAMGRKALFDASNFTIRGQRGYSISGKLLFVSATRIGFLKDWSAVSVAGEFSNIPSMLRVAAVTNLPAGVDRIEALWRTLIWDTFGHGHAFDEHPAPTYLEPPFLSSFISSAMQTKSGEKDLDQAISILERLQLSTLGRVEDLASTTTAKLLEVLRAASRLGATGDFNHSQLGIPVDAELYTSHAGGVMWSQRLFALDSGYLAMGPQSAELGDEFWIISGCPFPMVLRPVRQGGGYMVLGRSYVHGVMHGELATEEAFWTHICLV</sequence>
<dbReference type="Pfam" id="PF06985">
    <property type="entry name" value="HET"/>
    <property type="match status" value="1"/>
</dbReference>
<keyword evidence="3" id="KW-1185">Reference proteome</keyword>
<proteinExistence type="predicted"/>
<reference evidence="2 3" key="1">
    <citation type="journal article" date="2017" name="G3 (Bethesda)">
        <title>First Draft Genome Sequence of the Pathogenic Fungus Lomentospora prolificans (Formerly Scedosporium prolificans).</title>
        <authorList>
            <person name="Luo R."/>
            <person name="Zimin A."/>
            <person name="Workman R."/>
            <person name="Fan Y."/>
            <person name="Pertea G."/>
            <person name="Grossman N."/>
            <person name="Wear M.P."/>
            <person name="Jia B."/>
            <person name="Miller H."/>
            <person name="Casadevall A."/>
            <person name="Timp W."/>
            <person name="Zhang S.X."/>
            <person name="Salzberg S.L."/>
        </authorList>
    </citation>
    <scope>NUCLEOTIDE SEQUENCE [LARGE SCALE GENOMIC DNA]</scope>
    <source>
        <strain evidence="2 3">JHH-5317</strain>
    </source>
</reference>
<organism evidence="2 3">
    <name type="scientific">Lomentospora prolificans</name>
    <dbReference type="NCBI Taxonomy" id="41688"/>
    <lineage>
        <taxon>Eukaryota</taxon>
        <taxon>Fungi</taxon>
        <taxon>Dikarya</taxon>
        <taxon>Ascomycota</taxon>
        <taxon>Pezizomycotina</taxon>
        <taxon>Sordariomycetes</taxon>
        <taxon>Hypocreomycetidae</taxon>
        <taxon>Microascales</taxon>
        <taxon>Microascaceae</taxon>
        <taxon>Lomentospora</taxon>
    </lineage>
</organism>
<protein>
    <recommendedName>
        <fullName evidence="1">Heterokaryon incompatibility domain-containing protein</fullName>
    </recommendedName>
</protein>
<dbReference type="PANTHER" id="PTHR24148:SF73">
    <property type="entry name" value="HET DOMAIN PROTEIN (AFU_ORTHOLOGUE AFUA_8G01020)"/>
    <property type="match status" value="1"/>
</dbReference>
<dbReference type="VEuPathDB" id="FungiDB:jhhlp_000720"/>
<dbReference type="PANTHER" id="PTHR24148">
    <property type="entry name" value="ANKYRIN REPEAT DOMAIN-CONTAINING PROTEIN 39 HOMOLOG-RELATED"/>
    <property type="match status" value="1"/>
</dbReference>
<accession>A0A2N3NJA3</accession>
<comment type="caution">
    <text evidence="2">The sequence shown here is derived from an EMBL/GenBank/DDBJ whole genome shotgun (WGS) entry which is preliminary data.</text>
</comment>
<name>A0A2N3NJA3_9PEZI</name>
<dbReference type="OrthoDB" id="2157530at2759"/>
<dbReference type="Proteomes" id="UP000233524">
    <property type="component" value="Unassembled WGS sequence"/>
</dbReference>
<evidence type="ECO:0000259" key="1">
    <source>
        <dbReference type="Pfam" id="PF06985"/>
    </source>
</evidence>